<organism evidence="2 3">
    <name type="scientific">Oedothorax gibbosus</name>
    <dbReference type="NCBI Taxonomy" id="931172"/>
    <lineage>
        <taxon>Eukaryota</taxon>
        <taxon>Metazoa</taxon>
        <taxon>Ecdysozoa</taxon>
        <taxon>Arthropoda</taxon>
        <taxon>Chelicerata</taxon>
        <taxon>Arachnida</taxon>
        <taxon>Araneae</taxon>
        <taxon>Araneomorphae</taxon>
        <taxon>Entelegynae</taxon>
        <taxon>Araneoidea</taxon>
        <taxon>Linyphiidae</taxon>
        <taxon>Erigoninae</taxon>
        <taxon>Oedothorax</taxon>
    </lineage>
</organism>
<sequence>MFLIRSPNFISGDKIQQKWTNIRDAFIRSLRVKSGQPHKRSYIYGEHMKFLLAVATPNEDKENSPLQPTSSQSTSLQDDLQDDSFSTTPDRHPRDKLRKATRPKRNIEDIEAEIIEELKRPRTECTFFTSFEDYVTDFSVEEKLQLYNRPF</sequence>
<evidence type="ECO:0000313" key="3">
    <source>
        <dbReference type="Proteomes" id="UP000827092"/>
    </source>
</evidence>
<evidence type="ECO:0000313" key="2">
    <source>
        <dbReference type="EMBL" id="KAG8175009.1"/>
    </source>
</evidence>
<comment type="caution">
    <text evidence="2">The sequence shown here is derived from an EMBL/GenBank/DDBJ whole genome shotgun (WGS) entry which is preliminary data.</text>
</comment>
<feature type="compositionally biased region" description="Basic residues" evidence="1">
    <location>
        <begin position="94"/>
        <end position="104"/>
    </location>
</feature>
<evidence type="ECO:0008006" key="4">
    <source>
        <dbReference type="Google" id="ProtNLM"/>
    </source>
</evidence>
<feature type="region of interest" description="Disordered" evidence="1">
    <location>
        <begin position="55"/>
        <end position="108"/>
    </location>
</feature>
<keyword evidence="3" id="KW-1185">Reference proteome</keyword>
<gene>
    <name evidence="2" type="ORF">JTE90_027490</name>
</gene>
<feature type="compositionally biased region" description="Low complexity" evidence="1">
    <location>
        <begin position="64"/>
        <end position="88"/>
    </location>
</feature>
<dbReference type="AlphaFoldDB" id="A0AAV6TSS8"/>
<dbReference type="Proteomes" id="UP000827092">
    <property type="component" value="Unassembled WGS sequence"/>
</dbReference>
<evidence type="ECO:0000256" key="1">
    <source>
        <dbReference type="SAM" id="MobiDB-lite"/>
    </source>
</evidence>
<protein>
    <recommendedName>
        <fullName evidence="4">MADF domain-containing protein</fullName>
    </recommendedName>
</protein>
<reference evidence="2 3" key="1">
    <citation type="journal article" date="2022" name="Nat. Ecol. Evol.">
        <title>A masculinizing supergene underlies an exaggerated male reproductive morph in a spider.</title>
        <authorList>
            <person name="Hendrickx F."/>
            <person name="De Corte Z."/>
            <person name="Sonet G."/>
            <person name="Van Belleghem S.M."/>
            <person name="Kostlbacher S."/>
            <person name="Vangestel C."/>
        </authorList>
    </citation>
    <scope>NUCLEOTIDE SEQUENCE [LARGE SCALE GENOMIC DNA]</scope>
    <source>
        <strain evidence="2">W744_W776</strain>
    </source>
</reference>
<name>A0AAV6TSS8_9ARAC</name>
<dbReference type="EMBL" id="JAFNEN010001095">
    <property type="protein sequence ID" value="KAG8175009.1"/>
    <property type="molecule type" value="Genomic_DNA"/>
</dbReference>
<accession>A0AAV6TSS8</accession>
<proteinExistence type="predicted"/>